<reference evidence="1" key="1">
    <citation type="journal article" date="2023" name="Plant Biotechnol. J.">
        <title>Chromosome-level wild Hevea brasiliensis genome provides new tools for genomic-assisted breeding and valuable loci to elevate rubber yield.</title>
        <authorList>
            <person name="Cheng H."/>
            <person name="Song X."/>
            <person name="Hu Y."/>
            <person name="Wu T."/>
            <person name="Yang Q."/>
            <person name="An Z."/>
            <person name="Feng S."/>
            <person name="Deng Z."/>
            <person name="Wu W."/>
            <person name="Zeng X."/>
            <person name="Tu M."/>
            <person name="Wang X."/>
            <person name="Huang H."/>
        </authorList>
    </citation>
    <scope>NUCLEOTIDE SEQUENCE</scope>
    <source>
        <strain evidence="1">MT/VB/25A 57/8</strain>
    </source>
</reference>
<evidence type="ECO:0000313" key="2">
    <source>
        <dbReference type="Proteomes" id="UP001174677"/>
    </source>
</evidence>
<proteinExistence type="predicted"/>
<evidence type="ECO:0000313" key="1">
    <source>
        <dbReference type="EMBL" id="KAJ9146897.1"/>
    </source>
</evidence>
<dbReference type="PANTHER" id="PTHR33070:SF116">
    <property type="entry name" value="DUF241 DOMAIN PROTEIN"/>
    <property type="match status" value="1"/>
</dbReference>
<dbReference type="EMBL" id="JARPOI010000016">
    <property type="protein sequence ID" value="KAJ9146897.1"/>
    <property type="molecule type" value="Genomic_DNA"/>
</dbReference>
<dbReference type="InterPro" id="IPR004320">
    <property type="entry name" value="BPS1_pln"/>
</dbReference>
<comment type="caution">
    <text evidence="1">The sequence shown here is derived from an EMBL/GenBank/DDBJ whole genome shotgun (WGS) entry which is preliminary data.</text>
</comment>
<dbReference type="Pfam" id="PF03087">
    <property type="entry name" value="BPS1"/>
    <property type="match status" value="1"/>
</dbReference>
<dbReference type="PANTHER" id="PTHR33070">
    <property type="entry name" value="OS06G0725500 PROTEIN"/>
    <property type="match status" value="1"/>
</dbReference>
<accession>A0ABQ9KUL7</accession>
<organism evidence="1 2">
    <name type="scientific">Hevea brasiliensis</name>
    <name type="common">Para rubber tree</name>
    <name type="synonym">Siphonia brasiliensis</name>
    <dbReference type="NCBI Taxonomy" id="3981"/>
    <lineage>
        <taxon>Eukaryota</taxon>
        <taxon>Viridiplantae</taxon>
        <taxon>Streptophyta</taxon>
        <taxon>Embryophyta</taxon>
        <taxon>Tracheophyta</taxon>
        <taxon>Spermatophyta</taxon>
        <taxon>Magnoliopsida</taxon>
        <taxon>eudicotyledons</taxon>
        <taxon>Gunneridae</taxon>
        <taxon>Pentapetalae</taxon>
        <taxon>rosids</taxon>
        <taxon>fabids</taxon>
        <taxon>Malpighiales</taxon>
        <taxon>Euphorbiaceae</taxon>
        <taxon>Crotonoideae</taxon>
        <taxon>Micrandreae</taxon>
        <taxon>Hevea</taxon>
    </lineage>
</organism>
<protein>
    <recommendedName>
        <fullName evidence="3">Rx N-terminal domain-containing protein</fullName>
    </recommendedName>
</protein>
<keyword evidence="2" id="KW-1185">Reference proteome</keyword>
<sequence>MLMRVTMSAFSPKLTHVRSISFPAKSPPKICKLEEELNTLSSWEASLANAETIHARLSGLGEIYRCIEDLLNLTATQQALAQHQEEKWVGDMLDDLIRYLDVCSKTRDAILLMKESVQELQSALRRSKDGGESSIESNIIAYIFRRKKMKKETAKSLASLKQDSIFAEPALLTSNDHYLSAITVSIFSSLLLFLSVPILKPKPSKCFLLSKLVHKGVVAFEGQPENMNDKDLELEPQKIEAAQKMLEILDITIQEFAKELKCWFRHLINARVSPLNILSHQLV</sequence>
<name>A0ABQ9KUL7_HEVBR</name>
<evidence type="ECO:0008006" key="3">
    <source>
        <dbReference type="Google" id="ProtNLM"/>
    </source>
</evidence>
<dbReference type="Proteomes" id="UP001174677">
    <property type="component" value="Chromosome 16"/>
</dbReference>
<gene>
    <name evidence="1" type="ORF">P3X46_029112</name>
</gene>